<keyword evidence="1" id="KW-0472">Membrane</keyword>
<reference evidence="2" key="3">
    <citation type="submission" date="1997-07" db="EMBL/GenBank/DDBJ databases">
        <authorList>
            <person name="Parkhill J."/>
            <person name="Barrell B.G."/>
            <person name="Rajandream M.A."/>
        </authorList>
    </citation>
    <scope>NUCLEOTIDE SEQUENCE</scope>
</reference>
<evidence type="ECO:0000313" key="2">
    <source>
        <dbReference type="EMBL" id="CAB10647.1"/>
    </source>
</evidence>
<sequence>MISVLPGKELQALAWYSSQYMKRFRHAITSIIAYFLVAQATVQIIANNRAVDVTTQAPHDTDCRTPPTLSRLNLEAMATPPLSCGISYQHKTKYRDDT</sequence>
<dbReference type="EMBL" id="Z97369">
    <property type="protein sequence ID" value="CAB10647.1"/>
    <property type="molecule type" value="Genomic_DNA"/>
</dbReference>
<reference evidence="2" key="2">
    <citation type="submission" date="1997-07" db="EMBL/GenBank/DDBJ databases">
        <authorList>
            <person name="Seeger K.J."/>
            <person name="Harris D."/>
        </authorList>
    </citation>
    <scope>NUCLEOTIDE SEQUENCE</scope>
</reference>
<keyword evidence="1" id="KW-1133">Transmembrane helix</keyword>
<accession>O33028</accession>
<gene>
    <name evidence="2" type="primary">MLCB250.53c</name>
</gene>
<dbReference type="AlphaFoldDB" id="O33028"/>
<keyword evidence="1" id="KW-0812">Transmembrane</keyword>
<reference evidence="2" key="1">
    <citation type="journal article" date="1993" name="Mol. Microbiol.">
        <title>Use of an ordered cosmid library to deduce the genomic organization of Mycobacterium leprae.</title>
        <authorList>
            <person name="Eiglmeier K."/>
            <person name="Honore N."/>
            <person name="Woods S.A."/>
            <person name="Caudron B."/>
            <person name="Cole S.T."/>
        </authorList>
    </citation>
    <scope>NUCLEOTIDE SEQUENCE</scope>
</reference>
<feature type="transmembrane region" description="Helical" evidence="1">
    <location>
        <begin position="27"/>
        <end position="46"/>
    </location>
</feature>
<proteinExistence type="predicted"/>
<evidence type="ECO:0000256" key="1">
    <source>
        <dbReference type="SAM" id="Phobius"/>
    </source>
</evidence>
<protein>
    <submittedName>
        <fullName evidence="2">Uncharacterized protein</fullName>
    </submittedName>
</protein>
<name>O33028_MYCLR</name>
<organism evidence="2">
    <name type="scientific">Mycobacterium leprae</name>
    <dbReference type="NCBI Taxonomy" id="1769"/>
    <lineage>
        <taxon>Bacteria</taxon>
        <taxon>Bacillati</taxon>
        <taxon>Actinomycetota</taxon>
        <taxon>Actinomycetes</taxon>
        <taxon>Mycobacteriales</taxon>
        <taxon>Mycobacteriaceae</taxon>
        <taxon>Mycobacterium</taxon>
    </lineage>
</organism>